<dbReference type="EMBL" id="JAOQAZ010000026">
    <property type="protein sequence ID" value="KAJ4252439.1"/>
    <property type="molecule type" value="Genomic_DNA"/>
</dbReference>
<sequence length="542" mass="59614">MTDAIVFVNGAFAVQDDDAKTDTLPKLSMVVEGSKITHIGHSNDQIILEKKSAAARIVDLDNRLVIPGFIDSHTHILFFGLSLSKPDLSFCTSLNEIRHEITKYASSYPELSRIVCKGWHQPATGGKALASMIDDLDPRPIFIEALDLHSTWCNTAALNELPLGKFQHMLAKDIECDAHGKPSGLLAEAAQVGIIWPHLNMIAKTEEKQKAIKDAVSHYTESGYTGVIDMAMDSNAWEALAYYRERNDLPLHIAAHWLIPYEEDTEAVLRHIDEAISMHQRWHPRLSPEFCVVGIKLILDGVIDGCTAALSYPYGTNPSVVEPIWPTNTLELAIKKSAEAGLQIAIHALGDVAISRSITALSHVQGLSPGRHRIEHLELATEEDAKRLGDLGITASIQPVHSDPALLELHAKLLRPESLGRLFPYRDFIDANANVALGTDAPTACHHALSNLYHATTRRSIKTPSEHEPFNPKFALTLAQATAAATQGAAYSRFAEKWVGELKAGYQADFVVMDGSWTPDSLLDVKVMETWSRGRKVYDSAQ</sequence>
<dbReference type="InterPro" id="IPR011059">
    <property type="entry name" value="Metal-dep_hydrolase_composite"/>
</dbReference>
<dbReference type="OrthoDB" id="3501663at2759"/>
<dbReference type="SUPFAM" id="SSF51338">
    <property type="entry name" value="Composite domain of metallo-dependent hydrolases"/>
    <property type="match status" value="1"/>
</dbReference>
<reference evidence="2" key="1">
    <citation type="submission" date="2022-09" db="EMBL/GenBank/DDBJ databases">
        <title>Fusarium specimens isolated from Avocado Roots.</title>
        <authorList>
            <person name="Stajich J."/>
            <person name="Roper C."/>
            <person name="Heimlech-Rivalta G."/>
        </authorList>
    </citation>
    <scope>NUCLEOTIDE SEQUENCE</scope>
    <source>
        <strain evidence="2">CF00136</strain>
    </source>
</reference>
<feature type="domain" description="Amidohydrolase 3" evidence="1">
    <location>
        <begin position="56"/>
        <end position="538"/>
    </location>
</feature>
<accession>A0A9W8RU76</accession>
<evidence type="ECO:0000259" key="1">
    <source>
        <dbReference type="Pfam" id="PF07969"/>
    </source>
</evidence>
<dbReference type="PANTHER" id="PTHR22642:SF19">
    <property type="entry name" value="AMIDOHYDROLASE FAMILY PROTEIN (AFU_ORTHOLOGUE AFUA_5G01480)"/>
    <property type="match status" value="1"/>
</dbReference>
<dbReference type="AlphaFoldDB" id="A0A9W8RU76"/>
<dbReference type="SUPFAM" id="SSF51556">
    <property type="entry name" value="Metallo-dependent hydrolases"/>
    <property type="match status" value="1"/>
</dbReference>
<comment type="caution">
    <text evidence="2">The sequence shown here is derived from an EMBL/GenBank/DDBJ whole genome shotgun (WGS) entry which is preliminary data.</text>
</comment>
<protein>
    <recommendedName>
        <fullName evidence="1">Amidohydrolase 3 domain-containing protein</fullName>
    </recommendedName>
</protein>
<dbReference type="InterPro" id="IPR013108">
    <property type="entry name" value="Amidohydro_3"/>
</dbReference>
<evidence type="ECO:0000313" key="2">
    <source>
        <dbReference type="EMBL" id="KAJ4252439.1"/>
    </source>
</evidence>
<dbReference type="Pfam" id="PF07969">
    <property type="entry name" value="Amidohydro_3"/>
    <property type="match status" value="1"/>
</dbReference>
<dbReference type="PANTHER" id="PTHR22642">
    <property type="entry name" value="IMIDAZOLONEPROPIONASE"/>
    <property type="match status" value="1"/>
</dbReference>
<dbReference type="Gene3D" id="3.10.310.70">
    <property type="match status" value="1"/>
</dbReference>
<dbReference type="InterPro" id="IPR032466">
    <property type="entry name" value="Metal_Hydrolase"/>
</dbReference>
<proteinExistence type="predicted"/>
<dbReference type="Proteomes" id="UP001152049">
    <property type="component" value="Unassembled WGS sequence"/>
</dbReference>
<evidence type="ECO:0000313" key="3">
    <source>
        <dbReference type="Proteomes" id="UP001152049"/>
    </source>
</evidence>
<dbReference type="Gene3D" id="2.30.40.10">
    <property type="entry name" value="Urease, subunit C, domain 1"/>
    <property type="match status" value="1"/>
</dbReference>
<dbReference type="GO" id="GO:0016810">
    <property type="term" value="F:hydrolase activity, acting on carbon-nitrogen (but not peptide) bonds"/>
    <property type="evidence" value="ECO:0007669"/>
    <property type="project" value="InterPro"/>
</dbReference>
<organism evidence="2 3">
    <name type="scientific">Fusarium torreyae</name>
    <dbReference type="NCBI Taxonomy" id="1237075"/>
    <lineage>
        <taxon>Eukaryota</taxon>
        <taxon>Fungi</taxon>
        <taxon>Dikarya</taxon>
        <taxon>Ascomycota</taxon>
        <taxon>Pezizomycotina</taxon>
        <taxon>Sordariomycetes</taxon>
        <taxon>Hypocreomycetidae</taxon>
        <taxon>Hypocreales</taxon>
        <taxon>Nectriaceae</taxon>
        <taxon>Fusarium</taxon>
    </lineage>
</organism>
<dbReference type="Gene3D" id="3.20.20.140">
    <property type="entry name" value="Metal-dependent hydrolases"/>
    <property type="match status" value="1"/>
</dbReference>
<name>A0A9W8RU76_9HYPO</name>
<keyword evidence="3" id="KW-1185">Reference proteome</keyword>
<gene>
    <name evidence="2" type="ORF">NW762_011040</name>
</gene>